<feature type="transmembrane region" description="Helical" evidence="5">
    <location>
        <begin position="109"/>
        <end position="131"/>
    </location>
</feature>
<feature type="transmembrane region" description="Helical" evidence="5">
    <location>
        <begin position="183"/>
        <end position="201"/>
    </location>
</feature>
<comment type="subcellular location">
    <subcellularLocation>
        <location evidence="1">Membrane</location>
        <topology evidence="1">Multi-pass membrane protein</topology>
    </subcellularLocation>
</comment>
<dbReference type="Pfam" id="PF01758">
    <property type="entry name" value="SBF"/>
    <property type="match status" value="1"/>
</dbReference>
<dbReference type="EMBL" id="AQHR01000085">
    <property type="protein sequence ID" value="EON76642.1"/>
    <property type="molecule type" value="Genomic_DNA"/>
</dbReference>
<gene>
    <name evidence="6" type="ORF">ADIS_3092</name>
</gene>
<dbReference type="PANTHER" id="PTHR10361:SF28">
    <property type="entry name" value="P3 PROTEIN-RELATED"/>
    <property type="match status" value="1"/>
</dbReference>
<keyword evidence="4 5" id="KW-0472">Membrane</keyword>
<protein>
    <submittedName>
        <fullName evidence="6">Na(+) dependent transporter,Sodium Bile acid symporter family</fullName>
    </submittedName>
</protein>
<evidence type="ECO:0000256" key="1">
    <source>
        <dbReference type="ARBA" id="ARBA00004141"/>
    </source>
</evidence>
<dbReference type="PANTHER" id="PTHR10361">
    <property type="entry name" value="SODIUM-BILE ACID COTRANSPORTER"/>
    <property type="match status" value="1"/>
</dbReference>
<accession>R7ZRE5</accession>
<feature type="transmembrane region" description="Helical" evidence="5">
    <location>
        <begin position="245"/>
        <end position="266"/>
    </location>
</feature>
<dbReference type="STRING" id="1232681.ADIS_3092"/>
<sequence>MLDELDQSVLNFKGDSLFLMNVSLAIIMFGVALDIRREDFFYLAKAPKPFLLGVIAQFIMLPFLTFVLVWFIQPIPSVAMGMFLVAVCPGGNISNFLTNLAKGNTALSVSLTAFATAFSIVLTPFNFGFWASLYEPTDTLLKEISLSYWDVFQTIALILGIPLVLGMYVGHRFPGFSMRASRLLKPISIGIFGAIVLVAFYSNYNLFLQFILLIFGWVLAHNGAALLAGFSLAKLFRLSLEDTKTLTIETGIQNSGLALILIFGYFDGLGGMAIIAGWWGIWHILSGLSVAALWKPKKIT</sequence>
<evidence type="ECO:0000256" key="5">
    <source>
        <dbReference type="SAM" id="Phobius"/>
    </source>
</evidence>
<comment type="caution">
    <text evidence="6">The sequence shown here is derived from an EMBL/GenBank/DDBJ whole genome shotgun (WGS) entry which is preliminary data.</text>
</comment>
<feature type="transmembrane region" description="Helical" evidence="5">
    <location>
        <begin position="151"/>
        <end position="171"/>
    </location>
</feature>
<evidence type="ECO:0000313" key="6">
    <source>
        <dbReference type="EMBL" id="EON76642.1"/>
    </source>
</evidence>
<dbReference type="PATRIC" id="fig|1288963.3.peg.3087"/>
<dbReference type="Proteomes" id="UP000013909">
    <property type="component" value="Unassembled WGS sequence"/>
</dbReference>
<evidence type="ECO:0000313" key="7">
    <source>
        <dbReference type="Proteomes" id="UP000013909"/>
    </source>
</evidence>
<feature type="transmembrane region" description="Helical" evidence="5">
    <location>
        <begin position="78"/>
        <end position="97"/>
    </location>
</feature>
<keyword evidence="3 5" id="KW-1133">Transmembrane helix</keyword>
<dbReference type="InterPro" id="IPR004710">
    <property type="entry name" value="Bilac:Na_transpt"/>
</dbReference>
<evidence type="ECO:0000256" key="2">
    <source>
        <dbReference type="ARBA" id="ARBA00022692"/>
    </source>
</evidence>
<feature type="transmembrane region" description="Helical" evidence="5">
    <location>
        <begin position="50"/>
        <end position="72"/>
    </location>
</feature>
<dbReference type="InterPro" id="IPR002657">
    <property type="entry name" value="BilAc:Na_symport/Acr3"/>
</dbReference>
<dbReference type="Gene3D" id="1.20.1530.20">
    <property type="match status" value="1"/>
</dbReference>
<evidence type="ECO:0000256" key="3">
    <source>
        <dbReference type="ARBA" id="ARBA00022989"/>
    </source>
</evidence>
<dbReference type="RefSeq" id="WP_010855226.1">
    <property type="nucleotide sequence ID" value="NZ_AQHR01000085.1"/>
</dbReference>
<dbReference type="GO" id="GO:0016020">
    <property type="term" value="C:membrane"/>
    <property type="evidence" value="ECO:0007669"/>
    <property type="project" value="UniProtKB-SubCell"/>
</dbReference>
<feature type="transmembrane region" description="Helical" evidence="5">
    <location>
        <begin position="272"/>
        <end position="294"/>
    </location>
</feature>
<keyword evidence="2 5" id="KW-0812">Transmembrane</keyword>
<dbReference type="OrthoDB" id="9806785at2"/>
<evidence type="ECO:0000256" key="4">
    <source>
        <dbReference type="ARBA" id="ARBA00023136"/>
    </source>
</evidence>
<keyword evidence="7" id="KW-1185">Reference proteome</keyword>
<organism evidence="6 7">
    <name type="scientific">Lunatimonas lonarensis</name>
    <dbReference type="NCBI Taxonomy" id="1232681"/>
    <lineage>
        <taxon>Bacteria</taxon>
        <taxon>Pseudomonadati</taxon>
        <taxon>Bacteroidota</taxon>
        <taxon>Cytophagia</taxon>
        <taxon>Cytophagales</taxon>
        <taxon>Cyclobacteriaceae</taxon>
    </lineage>
</organism>
<feature type="transmembrane region" description="Helical" evidence="5">
    <location>
        <begin position="207"/>
        <end position="233"/>
    </location>
</feature>
<proteinExistence type="predicted"/>
<dbReference type="InterPro" id="IPR038770">
    <property type="entry name" value="Na+/solute_symporter_sf"/>
</dbReference>
<feature type="transmembrane region" description="Helical" evidence="5">
    <location>
        <begin position="16"/>
        <end position="35"/>
    </location>
</feature>
<dbReference type="AlphaFoldDB" id="R7ZRE5"/>
<name>R7ZRE5_9BACT</name>
<reference evidence="6 7" key="1">
    <citation type="submission" date="2013-02" db="EMBL/GenBank/DDBJ databases">
        <title>A novel strain isolated from Lonar lake, Maharashtra, India.</title>
        <authorList>
            <person name="Singh A."/>
        </authorList>
    </citation>
    <scope>NUCLEOTIDE SEQUENCE [LARGE SCALE GENOMIC DNA]</scope>
    <source>
        <strain evidence="6 7">AK24</strain>
    </source>
</reference>